<name>A0ACA9NX42_9GLOM</name>
<dbReference type="Proteomes" id="UP000789920">
    <property type="component" value="Unassembled WGS sequence"/>
</dbReference>
<sequence>VDISIGNKRDYQHPLAELWDVDDNEVPKRLEIEKKLITADEILKELLDRYSKSFGGSFVSLTKQKIIINTIDKSKIRYIKDSPQMRNYERFLLFQAANKSLQELKFSFDQIKKLAVEYRTNNSELHMLFYTDIIINNNVVVLRNYNLSKEFINSIKEYGPRLFYPKKLHESRSLVISKRQNKGTIQNGDSGGPVFYFSQELNSVNLVGIHAGSDKSGSTKAAYTLPIEFILKNSPFEIHLVNITEQ</sequence>
<dbReference type="EMBL" id="CAJVQC010016612">
    <property type="protein sequence ID" value="CAG8677976.1"/>
    <property type="molecule type" value="Genomic_DNA"/>
</dbReference>
<gene>
    <name evidence="1" type="ORF">RPERSI_LOCUS8977</name>
</gene>
<comment type="caution">
    <text evidence="1">The sequence shown here is derived from an EMBL/GenBank/DDBJ whole genome shotgun (WGS) entry which is preliminary data.</text>
</comment>
<feature type="non-terminal residue" evidence="1">
    <location>
        <position position="1"/>
    </location>
</feature>
<keyword evidence="2" id="KW-1185">Reference proteome</keyword>
<organism evidence="1 2">
    <name type="scientific">Racocetra persica</name>
    <dbReference type="NCBI Taxonomy" id="160502"/>
    <lineage>
        <taxon>Eukaryota</taxon>
        <taxon>Fungi</taxon>
        <taxon>Fungi incertae sedis</taxon>
        <taxon>Mucoromycota</taxon>
        <taxon>Glomeromycotina</taxon>
        <taxon>Glomeromycetes</taxon>
        <taxon>Diversisporales</taxon>
        <taxon>Gigasporaceae</taxon>
        <taxon>Racocetra</taxon>
    </lineage>
</organism>
<protein>
    <submittedName>
        <fullName evidence="1">30507_t:CDS:1</fullName>
    </submittedName>
</protein>
<proteinExistence type="predicted"/>
<accession>A0ACA9NX42</accession>
<evidence type="ECO:0000313" key="1">
    <source>
        <dbReference type="EMBL" id="CAG8677976.1"/>
    </source>
</evidence>
<reference evidence="1" key="1">
    <citation type="submission" date="2021-06" db="EMBL/GenBank/DDBJ databases">
        <authorList>
            <person name="Kallberg Y."/>
            <person name="Tangrot J."/>
            <person name="Rosling A."/>
        </authorList>
    </citation>
    <scope>NUCLEOTIDE SEQUENCE</scope>
    <source>
        <strain evidence="1">MA461A</strain>
    </source>
</reference>
<evidence type="ECO:0000313" key="2">
    <source>
        <dbReference type="Proteomes" id="UP000789920"/>
    </source>
</evidence>